<dbReference type="AlphaFoldDB" id="A0A444WWC9"/>
<evidence type="ECO:0000256" key="6">
    <source>
        <dbReference type="ARBA" id="ARBA00023136"/>
    </source>
</evidence>
<dbReference type="Proteomes" id="UP000289738">
    <property type="component" value="Chromosome B10"/>
</dbReference>
<keyword evidence="2" id="KW-0813">Transport</keyword>
<dbReference type="GO" id="GO:0005789">
    <property type="term" value="C:endoplasmic reticulum membrane"/>
    <property type="evidence" value="ECO:0007669"/>
    <property type="project" value="UniProtKB-SubCell"/>
</dbReference>
<evidence type="ECO:0000256" key="10">
    <source>
        <dbReference type="SAM" id="Phobius"/>
    </source>
</evidence>
<evidence type="ECO:0000256" key="7">
    <source>
        <dbReference type="ARBA" id="ARBA00023294"/>
    </source>
</evidence>
<dbReference type="Pfam" id="PF03547">
    <property type="entry name" value="Mem_trans"/>
    <property type="match status" value="1"/>
</dbReference>
<dbReference type="InterPro" id="IPR004776">
    <property type="entry name" value="Mem_transp_PIN-like"/>
</dbReference>
<feature type="transmembrane region" description="Helical" evidence="10">
    <location>
        <begin position="243"/>
        <end position="263"/>
    </location>
</feature>
<reference evidence="11 12" key="1">
    <citation type="submission" date="2019-01" db="EMBL/GenBank/DDBJ databases">
        <title>Sequencing of cultivated peanut Arachis hypogaea provides insights into genome evolution and oil improvement.</title>
        <authorList>
            <person name="Chen X."/>
        </authorList>
    </citation>
    <scope>NUCLEOTIDE SEQUENCE [LARGE SCALE GENOMIC DNA]</scope>
    <source>
        <strain evidence="12">cv. Fuhuasheng</strain>
        <tissue evidence="11">Leaves</tissue>
    </source>
</reference>
<name>A0A444WWC9_ARAHY</name>
<feature type="transmembrane region" description="Helical" evidence="10">
    <location>
        <begin position="383"/>
        <end position="404"/>
    </location>
</feature>
<dbReference type="GO" id="GO:0009734">
    <property type="term" value="P:auxin-activated signaling pathway"/>
    <property type="evidence" value="ECO:0007669"/>
    <property type="project" value="UniProtKB-KW"/>
</dbReference>
<proteinExistence type="inferred from homology"/>
<evidence type="ECO:0000313" key="11">
    <source>
        <dbReference type="EMBL" id="RYQ81721.1"/>
    </source>
</evidence>
<accession>A0A444WWC9</accession>
<dbReference type="STRING" id="3818.A0A444WWC9"/>
<organism evidence="11 12">
    <name type="scientific">Arachis hypogaea</name>
    <name type="common">Peanut</name>
    <dbReference type="NCBI Taxonomy" id="3818"/>
    <lineage>
        <taxon>Eukaryota</taxon>
        <taxon>Viridiplantae</taxon>
        <taxon>Streptophyta</taxon>
        <taxon>Embryophyta</taxon>
        <taxon>Tracheophyta</taxon>
        <taxon>Spermatophyta</taxon>
        <taxon>Magnoliopsida</taxon>
        <taxon>eudicotyledons</taxon>
        <taxon>Gunneridae</taxon>
        <taxon>Pentapetalae</taxon>
        <taxon>rosids</taxon>
        <taxon>fabids</taxon>
        <taxon>Fabales</taxon>
        <taxon>Fabaceae</taxon>
        <taxon>Papilionoideae</taxon>
        <taxon>50 kb inversion clade</taxon>
        <taxon>dalbergioids sensu lato</taxon>
        <taxon>Dalbergieae</taxon>
        <taxon>Pterocarpus clade</taxon>
        <taxon>Arachis</taxon>
    </lineage>
</organism>
<keyword evidence="6 10" id="KW-0472">Membrane</keyword>
<dbReference type="GO" id="GO:0080162">
    <property type="term" value="P:endoplasmic reticulum to cytosol auxin transport"/>
    <property type="evidence" value="ECO:0007669"/>
    <property type="project" value="InterPro"/>
</dbReference>
<protein>
    <submittedName>
        <fullName evidence="11">Uncharacterized protein</fullName>
    </submittedName>
</protein>
<comment type="function">
    <text evidence="8">Involved in cellular auxin homeostasis by regulating auxin metabolism. Regulates intracellular auxin accumulation at the endoplasmic reticulum and thus auxin availability for nuclear auxin signaling.</text>
</comment>
<comment type="caution">
    <text evidence="11">The sequence shown here is derived from an EMBL/GenBank/DDBJ whole genome shotgun (WGS) entry which is preliminary data.</text>
</comment>
<evidence type="ECO:0000313" key="12">
    <source>
        <dbReference type="Proteomes" id="UP000289738"/>
    </source>
</evidence>
<dbReference type="OrthoDB" id="191139at2759"/>
<evidence type="ECO:0000256" key="3">
    <source>
        <dbReference type="ARBA" id="ARBA00022692"/>
    </source>
</evidence>
<keyword evidence="7" id="KW-0927">Auxin signaling pathway</keyword>
<feature type="transmembrane region" description="Helical" evidence="10">
    <location>
        <begin position="12"/>
        <end position="34"/>
    </location>
</feature>
<dbReference type="PANTHER" id="PTHR31651:SF33">
    <property type="entry name" value="PROTEIN PIN-LIKES 1"/>
    <property type="match status" value="1"/>
</dbReference>
<evidence type="ECO:0000256" key="9">
    <source>
        <dbReference type="ARBA" id="ARBA00025752"/>
    </source>
</evidence>
<feature type="transmembrane region" description="Helical" evidence="10">
    <location>
        <begin position="106"/>
        <end position="126"/>
    </location>
</feature>
<dbReference type="InterPro" id="IPR045033">
    <property type="entry name" value="PILS1/3/4/5/7"/>
</dbReference>
<evidence type="ECO:0000256" key="8">
    <source>
        <dbReference type="ARBA" id="ARBA00025100"/>
    </source>
</evidence>
<dbReference type="EMBL" id="SDMP01000020">
    <property type="protein sequence ID" value="RYQ81721.1"/>
    <property type="molecule type" value="Genomic_DNA"/>
</dbReference>
<evidence type="ECO:0000256" key="5">
    <source>
        <dbReference type="ARBA" id="ARBA00022989"/>
    </source>
</evidence>
<dbReference type="PANTHER" id="PTHR31651">
    <property type="match status" value="1"/>
</dbReference>
<feature type="transmembrane region" description="Helical" evidence="10">
    <location>
        <begin position="70"/>
        <end position="94"/>
    </location>
</feature>
<feature type="transmembrane region" description="Helical" evidence="10">
    <location>
        <begin position="347"/>
        <end position="371"/>
    </location>
</feature>
<evidence type="ECO:0000256" key="1">
    <source>
        <dbReference type="ARBA" id="ARBA00004477"/>
    </source>
</evidence>
<evidence type="ECO:0000256" key="4">
    <source>
        <dbReference type="ARBA" id="ARBA00022824"/>
    </source>
</evidence>
<comment type="subcellular location">
    <subcellularLocation>
        <location evidence="1">Endoplasmic reticulum membrane</location>
        <topology evidence="1">Multi-pass membrane protein</topology>
    </subcellularLocation>
</comment>
<keyword evidence="3 10" id="KW-0812">Transmembrane</keyword>
<dbReference type="Gramene" id="arahy.Tifrunner.gnm2.ann2.Ah20g005100.1">
    <property type="protein sequence ID" value="arahy.Tifrunner.gnm2.ann2.Ah20g005100.1-CDS"/>
    <property type="gene ID" value="arahy.Tifrunner.gnm2.ann2.Ah20g005100"/>
</dbReference>
<comment type="similarity">
    <text evidence="9">Belongs to the auxin efflux carrier (TC 2.A.69.2) family.</text>
</comment>
<gene>
    <name evidence="11" type="ORF">Ahy_B10g100339</name>
</gene>
<evidence type="ECO:0000256" key="2">
    <source>
        <dbReference type="ARBA" id="ARBA00022448"/>
    </source>
</evidence>
<feature type="transmembrane region" description="Helical" evidence="10">
    <location>
        <begin position="313"/>
        <end position="341"/>
    </location>
</feature>
<keyword evidence="4" id="KW-0256">Endoplasmic reticulum</keyword>
<keyword evidence="5 10" id="KW-1133">Transmembrane helix</keyword>
<sequence length="405" mass="43938">MGFLELFSVASFPVIKVLLVTAIGLFLAVDQISILGEDSRKKVNHLVFYVFNPSLVGSSLAKTITLESFLLVWFMPINILATFILGSGLGWIVIKITRPPKHIEGLIVGCCSAGNLGNLLVIIIPATCKEKGSPFGDPDLCYQYGMAYATLSMAIGAVFLWSYVYNIIRISSSRLQKEGTNKVKASGEISHSETLNPAKDTLDDAYTILLPTPESQEKLKISMSKRIKNQVEKIVSNVNWKSMFAPSTIGAICGFMIGVIPQLRNVLIGSDAPLRVVEDSASMLGDAAIPTVTLIMGANLLRGLRGASTPLWTIVGIIVVRYIFLPLLGVVVVKGAIHLGLVQSDPLFQFVLLLQYSLPPAMNIGTMAQLFGSGESECSVIMLWTYALASIAVTLWSTFFMWLVA</sequence>
<feature type="transmembrane region" description="Helical" evidence="10">
    <location>
        <begin position="146"/>
        <end position="168"/>
    </location>
</feature>
<keyword evidence="12" id="KW-1185">Reference proteome</keyword>